<sequence length="299" mass="29977">MPTLAVTGASGRLGRLVVADLLDRGVVPAGDVVAVVRDPASVADLADRGVQVRRGDYDEPGTLPSALAGVDRLLLVSGSEPGRRVPQHTAVVEAAVAAGVGRLVYTSILGAPTTRNPLAPDHRATEEVLRAAAVPVVVLRNGWYTENWTDQLGQYLATGELLGATGGAGVSAAARADFAVAAASALLADHAELAAAADEQAEGFLALELGGPAFTLEELAAAVTEATGTTVVSRDLGVDGYARALVGAGLDEGTAGFVASLDGSIAAGELRTGSGALERLLGRPATPLVEVVRAAAPAA</sequence>
<dbReference type="EMBL" id="JBHRWW010000001">
    <property type="protein sequence ID" value="MFC3686973.1"/>
    <property type="molecule type" value="Genomic_DNA"/>
</dbReference>
<evidence type="ECO:0000259" key="1">
    <source>
        <dbReference type="Pfam" id="PF13460"/>
    </source>
</evidence>
<dbReference type="Gene3D" id="3.90.25.10">
    <property type="entry name" value="UDP-galactose 4-epimerase, domain 1"/>
    <property type="match status" value="1"/>
</dbReference>
<dbReference type="Pfam" id="PF13460">
    <property type="entry name" value="NAD_binding_10"/>
    <property type="match status" value="1"/>
</dbReference>
<dbReference type="RefSeq" id="WP_340294779.1">
    <property type="nucleotide sequence ID" value="NZ_JBBEOI010000181.1"/>
</dbReference>
<dbReference type="PANTHER" id="PTHR47129">
    <property type="entry name" value="QUINONE OXIDOREDUCTASE 2"/>
    <property type="match status" value="1"/>
</dbReference>
<dbReference type="Gene3D" id="3.40.50.720">
    <property type="entry name" value="NAD(P)-binding Rossmann-like Domain"/>
    <property type="match status" value="1"/>
</dbReference>
<dbReference type="PANTHER" id="PTHR47129:SF1">
    <property type="entry name" value="NMRA-LIKE DOMAIN-CONTAINING PROTEIN"/>
    <property type="match status" value="1"/>
</dbReference>
<accession>A0ABV7WAY5</accession>
<dbReference type="Proteomes" id="UP001595685">
    <property type="component" value="Unassembled WGS sequence"/>
</dbReference>
<comment type="caution">
    <text evidence="2">The sequence shown here is derived from an EMBL/GenBank/DDBJ whole genome shotgun (WGS) entry which is preliminary data.</text>
</comment>
<dbReference type="InterPro" id="IPR036291">
    <property type="entry name" value="NAD(P)-bd_dom_sf"/>
</dbReference>
<evidence type="ECO:0000313" key="3">
    <source>
        <dbReference type="Proteomes" id="UP001595685"/>
    </source>
</evidence>
<proteinExistence type="predicted"/>
<protein>
    <submittedName>
        <fullName evidence="2">NAD(P)H-binding protein</fullName>
    </submittedName>
</protein>
<gene>
    <name evidence="2" type="ORF">ACFOLH_01310</name>
</gene>
<organism evidence="2 3">
    <name type="scientific">Aquipuribacter hungaricus</name>
    <dbReference type="NCBI Taxonomy" id="545624"/>
    <lineage>
        <taxon>Bacteria</taxon>
        <taxon>Bacillati</taxon>
        <taxon>Actinomycetota</taxon>
        <taxon>Actinomycetes</taxon>
        <taxon>Micrococcales</taxon>
        <taxon>Intrasporangiaceae</taxon>
        <taxon>Aquipuribacter</taxon>
    </lineage>
</organism>
<name>A0ABV7WAY5_9MICO</name>
<dbReference type="InterPro" id="IPR052718">
    <property type="entry name" value="NmrA-type_oxidoreductase"/>
</dbReference>
<reference evidence="3" key="1">
    <citation type="journal article" date="2019" name="Int. J. Syst. Evol. Microbiol.">
        <title>The Global Catalogue of Microorganisms (GCM) 10K type strain sequencing project: providing services to taxonomists for standard genome sequencing and annotation.</title>
        <authorList>
            <consortium name="The Broad Institute Genomics Platform"/>
            <consortium name="The Broad Institute Genome Sequencing Center for Infectious Disease"/>
            <person name="Wu L."/>
            <person name="Ma J."/>
        </authorList>
    </citation>
    <scope>NUCLEOTIDE SEQUENCE [LARGE SCALE GENOMIC DNA]</scope>
    <source>
        <strain evidence="3">NCAIM B.02333</strain>
    </source>
</reference>
<dbReference type="InterPro" id="IPR016040">
    <property type="entry name" value="NAD(P)-bd_dom"/>
</dbReference>
<keyword evidence="3" id="KW-1185">Reference proteome</keyword>
<evidence type="ECO:0000313" key="2">
    <source>
        <dbReference type="EMBL" id="MFC3686973.1"/>
    </source>
</evidence>
<dbReference type="SUPFAM" id="SSF51735">
    <property type="entry name" value="NAD(P)-binding Rossmann-fold domains"/>
    <property type="match status" value="1"/>
</dbReference>
<feature type="domain" description="NAD(P)-binding" evidence="1">
    <location>
        <begin position="8"/>
        <end position="183"/>
    </location>
</feature>